<evidence type="ECO:0000313" key="1">
    <source>
        <dbReference type="EMBL" id="KJA19468.1"/>
    </source>
</evidence>
<dbReference type="GO" id="GO:0005737">
    <property type="term" value="C:cytoplasm"/>
    <property type="evidence" value="ECO:0007669"/>
    <property type="project" value="TreeGrafter"/>
</dbReference>
<evidence type="ECO:0008006" key="3">
    <source>
        <dbReference type="Google" id="ProtNLM"/>
    </source>
</evidence>
<dbReference type="Gene3D" id="3.40.50.720">
    <property type="entry name" value="NAD(P)-binding Rossmann-like Domain"/>
    <property type="match status" value="1"/>
</dbReference>
<evidence type="ECO:0000313" key="2">
    <source>
        <dbReference type="Proteomes" id="UP000054270"/>
    </source>
</evidence>
<proteinExistence type="predicted"/>
<dbReference type="STRING" id="945553.A0A0D2M844"/>
<keyword evidence="2" id="KW-1185">Reference proteome</keyword>
<dbReference type="EMBL" id="KN817577">
    <property type="protein sequence ID" value="KJA19468.1"/>
    <property type="molecule type" value="Genomic_DNA"/>
</dbReference>
<name>A0A0D2M844_HYPSF</name>
<dbReference type="SUPFAM" id="SSF51735">
    <property type="entry name" value="NAD(P)-binding Rossmann-fold domains"/>
    <property type="match status" value="1"/>
</dbReference>
<dbReference type="GO" id="GO:0004029">
    <property type="term" value="F:aldehyde dehydrogenase (NAD+) activity"/>
    <property type="evidence" value="ECO:0007669"/>
    <property type="project" value="TreeGrafter"/>
</dbReference>
<dbReference type="PANTHER" id="PTHR48079">
    <property type="entry name" value="PROTEIN YEEZ"/>
    <property type="match status" value="1"/>
</dbReference>
<dbReference type="InterPro" id="IPR051783">
    <property type="entry name" value="NAD(P)-dependent_oxidoreduct"/>
</dbReference>
<dbReference type="AlphaFoldDB" id="A0A0D2M844"/>
<protein>
    <recommendedName>
        <fullName evidence="3">NAD(P)-binding domain-containing protein</fullName>
    </recommendedName>
</protein>
<dbReference type="Proteomes" id="UP000054270">
    <property type="component" value="Unassembled WGS sequence"/>
</dbReference>
<dbReference type="InterPro" id="IPR036291">
    <property type="entry name" value="NAD(P)-bd_dom_sf"/>
</dbReference>
<organism evidence="1 2">
    <name type="scientific">Hypholoma sublateritium (strain FD-334 SS-4)</name>
    <dbReference type="NCBI Taxonomy" id="945553"/>
    <lineage>
        <taxon>Eukaryota</taxon>
        <taxon>Fungi</taxon>
        <taxon>Dikarya</taxon>
        <taxon>Basidiomycota</taxon>
        <taxon>Agaricomycotina</taxon>
        <taxon>Agaricomycetes</taxon>
        <taxon>Agaricomycetidae</taxon>
        <taxon>Agaricales</taxon>
        <taxon>Agaricineae</taxon>
        <taxon>Strophariaceae</taxon>
        <taxon>Hypholoma</taxon>
    </lineage>
</organism>
<gene>
    <name evidence="1" type="ORF">HYPSUDRAFT_44222</name>
</gene>
<reference evidence="2" key="1">
    <citation type="submission" date="2014-04" db="EMBL/GenBank/DDBJ databases">
        <title>Evolutionary Origins and Diversification of the Mycorrhizal Mutualists.</title>
        <authorList>
            <consortium name="DOE Joint Genome Institute"/>
            <consortium name="Mycorrhizal Genomics Consortium"/>
            <person name="Kohler A."/>
            <person name="Kuo A."/>
            <person name="Nagy L.G."/>
            <person name="Floudas D."/>
            <person name="Copeland A."/>
            <person name="Barry K.W."/>
            <person name="Cichocki N."/>
            <person name="Veneault-Fourrey C."/>
            <person name="LaButti K."/>
            <person name="Lindquist E.A."/>
            <person name="Lipzen A."/>
            <person name="Lundell T."/>
            <person name="Morin E."/>
            <person name="Murat C."/>
            <person name="Riley R."/>
            <person name="Ohm R."/>
            <person name="Sun H."/>
            <person name="Tunlid A."/>
            <person name="Henrissat B."/>
            <person name="Grigoriev I.V."/>
            <person name="Hibbett D.S."/>
            <person name="Martin F."/>
        </authorList>
    </citation>
    <scope>NUCLEOTIDE SEQUENCE [LARGE SCALE GENOMIC DNA]</scope>
    <source>
        <strain evidence="2">FD-334 SS-4</strain>
    </source>
</reference>
<dbReference type="OMA" id="FTEVHIY"/>
<accession>A0A0D2M844</accession>
<sequence>MTGKINILLLGATGYIGGSIALRLLDHPHASKFNITALARTPEKWESLRCMGLNSVLGSFADLLLLEGLALEADVVIQVADADNLAAMQAILKGMRRHHTIRGSVPILIHTSGAAVFADLGAGGNFTEVHIYDDLRPDLIAEIPATQPHRRVDMELVEADSEGFVKTYIVLPGVAYGLPSGRLVEKGIQNSHSIAIPSLVRASLVRKRGGMVGMGNNVWPNVNVDDLADLYILLLNTIIVRPEYAAHGRDGFYFAENGEHTMYQVGKAICEGMNVMGVHSELEPSAFTQEDLENYFGGSDFLGSNCRCRGSRSRLLGWKPVKTTRDMLASVMPEVEETFLIQHMFLSHSHPDT</sequence>
<dbReference type="OrthoDB" id="10262413at2759"/>
<dbReference type="PANTHER" id="PTHR48079:SF6">
    <property type="entry name" value="NAD(P)-BINDING DOMAIN-CONTAINING PROTEIN-RELATED"/>
    <property type="match status" value="1"/>
</dbReference>